<dbReference type="Gene3D" id="3.40.50.2300">
    <property type="match status" value="1"/>
</dbReference>
<feature type="domain" description="Response regulatory" evidence="6">
    <location>
        <begin position="3"/>
        <end position="119"/>
    </location>
</feature>
<dbReference type="PANTHER" id="PTHR43214">
    <property type="entry name" value="TWO-COMPONENT RESPONSE REGULATOR"/>
    <property type="match status" value="1"/>
</dbReference>
<keyword evidence="3" id="KW-0238">DNA-binding</keyword>
<dbReference type="InterPro" id="IPR011006">
    <property type="entry name" value="CheY-like_superfamily"/>
</dbReference>
<dbReference type="SUPFAM" id="SSF52172">
    <property type="entry name" value="CheY-like"/>
    <property type="match status" value="1"/>
</dbReference>
<dbReference type="GO" id="GO:0006355">
    <property type="term" value="P:regulation of DNA-templated transcription"/>
    <property type="evidence" value="ECO:0007669"/>
    <property type="project" value="InterPro"/>
</dbReference>
<evidence type="ECO:0000256" key="2">
    <source>
        <dbReference type="ARBA" id="ARBA00023015"/>
    </source>
</evidence>
<proteinExistence type="predicted"/>
<reference evidence="7" key="1">
    <citation type="journal article" date="2015" name="Nature">
        <title>Complex archaea that bridge the gap between prokaryotes and eukaryotes.</title>
        <authorList>
            <person name="Spang A."/>
            <person name="Saw J.H."/>
            <person name="Jorgensen S.L."/>
            <person name="Zaremba-Niedzwiedzka K."/>
            <person name="Martijn J."/>
            <person name="Lind A.E."/>
            <person name="van Eijk R."/>
            <person name="Schleper C."/>
            <person name="Guy L."/>
            <person name="Ettema T.J."/>
        </authorList>
    </citation>
    <scope>NUCLEOTIDE SEQUENCE</scope>
</reference>
<accession>A0A0F9M128</accession>
<sequence length="210" mass="23229">MLKILIADDHSIVRAGLKQVLADTPDMTVTDEAGGSEEAIRKALDGDFDVVVLDISMPGRGGLEVLKQIKRQKPKLPVLVLSMHPEDQYALRVLKAGAAGYVTKESVTEELIDAIRKVSKGMKYVSSHLAQEIAFALDLDTERPIQETLSDREFQVLCMIASGKTAREIAEELSLSVKTVSTYRSRILEKMRMKSNAELTNYAIKNNLVI</sequence>
<dbReference type="EMBL" id="LAZR01005294">
    <property type="protein sequence ID" value="KKN01135.1"/>
    <property type="molecule type" value="Genomic_DNA"/>
</dbReference>
<evidence type="ECO:0008006" key="8">
    <source>
        <dbReference type="Google" id="ProtNLM"/>
    </source>
</evidence>
<dbReference type="Pfam" id="PF00072">
    <property type="entry name" value="Response_reg"/>
    <property type="match status" value="1"/>
</dbReference>
<protein>
    <recommendedName>
        <fullName evidence="8">DNA-binding response regulator</fullName>
    </recommendedName>
</protein>
<evidence type="ECO:0000259" key="6">
    <source>
        <dbReference type="PROSITE" id="PS50110"/>
    </source>
</evidence>
<evidence type="ECO:0000259" key="5">
    <source>
        <dbReference type="PROSITE" id="PS50043"/>
    </source>
</evidence>
<dbReference type="PANTHER" id="PTHR43214:SF41">
    <property type="entry name" value="NITRATE_NITRITE RESPONSE REGULATOR PROTEIN NARP"/>
    <property type="match status" value="1"/>
</dbReference>
<keyword evidence="2" id="KW-0805">Transcription regulation</keyword>
<dbReference type="Pfam" id="PF00196">
    <property type="entry name" value="GerE"/>
    <property type="match status" value="1"/>
</dbReference>
<gene>
    <name evidence="7" type="ORF">LCGC14_1130740</name>
</gene>
<name>A0A0F9M128_9ZZZZ</name>
<dbReference type="InterPro" id="IPR000792">
    <property type="entry name" value="Tscrpt_reg_LuxR_C"/>
</dbReference>
<evidence type="ECO:0000256" key="1">
    <source>
        <dbReference type="ARBA" id="ARBA00022553"/>
    </source>
</evidence>
<evidence type="ECO:0000313" key="7">
    <source>
        <dbReference type="EMBL" id="KKN01135.1"/>
    </source>
</evidence>
<dbReference type="CDD" id="cd17535">
    <property type="entry name" value="REC_NarL-like"/>
    <property type="match status" value="1"/>
</dbReference>
<dbReference type="InterPro" id="IPR001789">
    <property type="entry name" value="Sig_transdc_resp-reg_receiver"/>
</dbReference>
<dbReference type="SMART" id="SM00448">
    <property type="entry name" value="REC"/>
    <property type="match status" value="1"/>
</dbReference>
<dbReference type="PROSITE" id="PS50110">
    <property type="entry name" value="RESPONSE_REGULATORY"/>
    <property type="match status" value="1"/>
</dbReference>
<dbReference type="SUPFAM" id="SSF46894">
    <property type="entry name" value="C-terminal effector domain of the bipartite response regulators"/>
    <property type="match status" value="1"/>
</dbReference>
<evidence type="ECO:0000256" key="4">
    <source>
        <dbReference type="ARBA" id="ARBA00023163"/>
    </source>
</evidence>
<feature type="domain" description="HTH luxR-type" evidence="5">
    <location>
        <begin position="142"/>
        <end position="207"/>
    </location>
</feature>
<dbReference type="GO" id="GO:0003677">
    <property type="term" value="F:DNA binding"/>
    <property type="evidence" value="ECO:0007669"/>
    <property type="project" value="UniProtKB-KW"/>
</dbReference>
<dbReference type="InterPro" id="IPR039420">
    <property type="entry name" value="WalR-like"/>
</dbReference>
<dbReference type="InterPro" id="IPR016032">
    <property type="entry name" value="Sig_transdc_resp-reg_C-effctor"/>
</dbReference>
<dbReference type="SMART" id="SM00421">
    <property type="entry name" value="HTH_LUXR"/>
    <property type="match status" value="1"/>
</dbReference>
<keyword evidence="4" id="KW-0804">Transcription</keyword>
<organism evidence="7">
    <name type="scientific">marine sediment metagenome</name>
    <dbReference type="NCBI Taxonomy" id="412755"/>
    <lineage>
        <taxon>unclassified sequences</taxon>
        <taxon>metagenomes</taxon>
        <taxon>ecological metagenomes</taxon>
    </lineage>
</organism>
<dbReference type="PROSITE" id="PS50043">
    <property type="entry name" value="HTH_LUXR_2"/>
    <property type="match status" value="1"/>
</dbReference>
<dbReference type="CDD" id="cd06170">
    <property type="entry name" value="LuxR_C_like"/>
    <property type="match status" value="1"/>
</dbReference>
<comment type="caution">
    <text evidence="7">The sequence shown here is derived from an EMBL/GenBank/DDBJ whole genome shotgun (WGS) entry which is preliminary data.</text>
</comment>
<keyword evidence="1" id="KW-0597">Phosphoprotein</keyword>
<dbReference type="InterPro" id="IPR058245">
    <property type="entry name" value="NreC/VraR/RcsB-like_REC"/>
</dbReference>
<dbReference type="GO" id="GO:0000160">
    <property type="term" value="P:phosphorelay signal transduction system"/>
    <property type="evidence" value="ECO:0007669"/>
    <property type="project" value="InterPro"/>
</dbReference>
<evidence type="ECO:0000256" key="3">
    <source>
        <dbReference type="ARBA" id="ARBA00023125"/>
    </source>
</evidence>
<dbReference type="AlphaFoldDB" id="A0A0F9M128"/>
<dbReference type="PRINTS" id="PR00038">
    <property type="entry name" value="HTHLUXR"/>
</dbReference>
<dbReference type="PROSITE" id="PS00622">
    <property type="entry name" value="HTH_LUXR_1"/>
    <property type="match status" value="1"/>
</dbReference>